<dbReference type="Proteomes" id="UP001519363">
    <property type="component" value="Unassembled WGS sequence"/>
</dbReference>
<organism evidence="1 2">
    <name type="scientific">Crossiella equi</name>
    <dbReference type="NCBI Taxonomy" id="130796"/>
    <lineage>
        <taxon>Bacteria</taxon>
        <taxon>Bacillati</taxon>
        <taxon>Actinomycetota</taxon>
        <taxon>Actinomycetes</taxon>
        <taxon>Pseudonocardiales</taxon>
        <taxon>Pseudonocardiaceae</taxon>
        <taxon>Crossiella</taxon>
    </lineage>
</organism>
<evidence type="ECO:0000313" key="1">
    <source>
        <dbReference type="EMBL" id="MBP2477580.1"/>
    </source>
</evidence>
<accession>A0ABS5APH7</accession>
<reference evidence="1 2" key="1">
    <citation type="submission" date="2021-03" db="EMBL/GenBank/DDBJ databases">
        <title>Sequencing the genomes of 1000 actinobacteria strains.</title>
        <authorList>
            <person name="Klenk H.-P."/>
        </authorList>
    </citation>
    <scope>NUCLEOTIDE SEQUENCE [LARGE SCALE GENOMIC DNA]</scope>
    <source>
        <strain evidence="1 2">DSM 44580</strain>
    </source>
</reference>
<dbReference type="RefSeq" id="WP_143342909.1">
    <property type="nucleotide sequence ID" value="NZ_JAGIOO010000001.1"/>
</dbReference>
<evidence type="ECO:0000313" key="2">
    <source>
        <dbReference type="Proteomes" id="UP001519363"/>
    </source>
</evidence>
<comment type="caution">
    <text evidence="1">The sequence shown here is derived from an EMBL/GenBank/DDBJ whole genome shotgun (WGS) entry which is preliminary data.</text>
</comment>
<gene>
    <name evidence="1" type="ORF">JOF53_006452</name>
</gene>
<proteinExistence type="predicted"/>
<dbReference type="EMBL" id="JAGIOO010000001">
    <property type="protein sequence ID" value="MBP2477580.1"/>
    <property type="molecule type" value="Genomic_DNA"/>
</dbReference>
<keyword evidence="2" id="KW-1185">Reference proteome</keyword>
<sequence>MRTPWRHATAARQLRDYLARLDPGWRGRVEPVLQTVAGTEPVTAYWLRTTTLDDESAGPAGTLDLVVVTGRVLAHLQFLAMPREGRWSLATRTRTWPLAEIGAVSTETLPSGPGGQDGLLVEVSHAGAGLELEWAPADPAPGGAGGLGNAVPAKMRIVVEPAEREDPEPDRRRQRVELALLVAVAAAVHRGLALA</sequence>
<name>A0ABS5APH7_9PSEU</name>
<protein>
    <submittedName>
        <fullName evidence="1">Uncharacterized protein</fullName>
    </submittedName>
</protein>